<comment type="caution">
    <text evidence="3">The sequence shown here is derived from an EMBL/GenBank/DDBJ whole genome shotgun (WGS) entry which is preliminary data.</text>
</comment>
<dbReference type="InterPro" id="IPR038332">
    <property type="entry name" value="PPE_sf"/>
</dbReference>
<dbReference type="Gene3D" id="1.20.1260.20">
    <property type="entry name" value="PPE superfamily"/>
    <property type="match status" value="1"/>
</dbReference>
<evidence type="ECO:0000259" key="2">
    <source>
        <dbReference type="Pfam" id="PF25547"/>
    </source>
</evidence>
<feature type="domain" description="Outer membrane channel protein CpnT-like N-terminal" evidence="2">
    <location>
        <begin position="34"/>
        <end position="124"/>
    </location>
</feature>
<dbReference type="Proteomes" id="UP001597024">
    <property type="component" value="Unassembled WGS sequence"/>
</dbReference>
<feature type="compositionally biased region" description="Gly residues" evidence="1">
    <location>
        <begin position="200"/>
        <end position="213"/>
    </location>
</feature>
<feature type="compositionally biased region" description="Gly residues" evidence="1">
    <location>
        <begin position="230"/>
        <end position="245"/>
    </location>
</feature>
<sequence length="245" mass="27176">MAKTDSPRLKYGIELPETQLPITLFNDVMEQVRKWVDDTHPPTVKLAGDYYVAAHDLLQEAAVTLKQQATELAVKYRGTESVEAQKELQRLHGSIRELAVQMRQVGTTLRGYAETLTWAQRNIVTKRGQDSRTDHDTDWADNIPFYGMYRAADRARDRFNEINQRIIQHYRELPEKVQYSLPTPVELPMPKYGDVDLPTGPGGGVTGPGGGDYTGTQTRLPVDGPDGDLGLNGSGTGGFDGFDGI</sequence>
<gene>
    <name evidence="3" type="ORF">ACFQ08_31185</name>
</gene>
<feature type="non-terminal residue" evidence="3">
    <location>
        <position position="245"/>
    </location>
</feature>
<dbReference type="InterPro" id="IPR057746">
    <property type="entry name" value="CpnT-like_N"/>
</dbReference>
<accession>A0ABW3DYW4</accession>
<reference evidence="4" key="1">
    <citation type="journal article" date="2019" name="Int. J. Syst. Evol. Microbiol.">
        <title>The Global Catalogue of Microorganisms (GCM) 10K type strain sequencing project: providing services to taxonomists for standard genome sequencing and annotation.</title>
        <authorList>
            <consortium name="The Broad Institute Genomics Platform"/>
            <consortium name="The Broad Institute Genome Sequencing Center for Infectious Disease"/>
            <person name="Wu L."/>
            <person name="Ma J."/>
        </authorList>
    </citation>
    <scope>NUCLEOTIDE SEQUENCE [LARGE SCALE GENOMIC DNA]</scope>
    <source>
        <strain evidence="4">CCUG 62974</strain>
    </source>
</reference>
<feature type="region of interest" description="Disordered" evidence="1">
    <location>
        <begin position="198"/>
        <end position="245"/>
    </location>
</feature>
<organism evidence="3 4">
    <name type="scientific">Streptosporangium algeriense</name>
    <dbReference type="NCBI Taxonomy" id="1682748"/>
    <lineage>
        <taxon>Bacteria</taxon>
        <taxon>Bacillati</taxon>
        <taxon>Actinomycetota</taxon>
        <taxon>Actinomycetes</taxon>
        <taxon>Streptosporangiales</taxon>
        <taxon>Streptosporangiaceae</taxon>
        <taxon>Streptosporangium</taxon>
    </lineage>
</organism>
<dbReference type="EMBL" id="JBHTHX010001615">
    <property type="protein sequence ID" value="MFD0889020.1"/>
    <property type="molecule type" value="Genomic_DNA"/>
</dbReference>
<evidence type="ECO:0000313" key="3">
    <source>
        <dbReference type="EMBL" id="MFD0889020.1"/>
    </source>
</evidence>
<keyword evidence="4" id="KW-1185">Reference proteome</keyword>
<dbReference type="Pfam" id="PF25547">
    <property type="entry name" value="WXG100_2"/>
    <property type="match status" value="1"/>
</dbReference>
<evidence type="ECO:0000313" key="4">
    <source>
        <dbReference type="Proteomes" id="UP001597024"/>
    </source>
</evidence>
<proteinExistence type="predicted"/>
<protein>
    <recommendedName>
        <fullName evidence="2">Outer membrane channel protein CpnT-like N-terminal domain-containing protein</fullName>
    </recommendedName>
</protein>
<evidence type="ECO:0000256" key="1">
    <source>
        <dbReference type="SAM" id="MobiDB-lite"/>
    </source>
</evidence>
<name>A0ABW3DYW4_9ACTN</name>